<reference evidence="2 3" key="1">
    <citation type="submission" date="2020-08" db="EMBL/GenBank/DDBJ databases">
        <title>Genome sequence of Hymenobacter qilianensis JCM 19763T.</title>
        <authorList>
            <person name="Hyun D.-W."/>
            <person name="Bae J.-W."/>
        </authorList>
    </citation>
    <scope>NUCLEOTIDE SEQUENCE [LARGE SCALE GENOMIC DNA]</scope>
    <source>
        <strain evidence="2 3">JCM 19763</strain>
    </source>
</reference>
<dbReference type="InterPro" id="IPR024775">
    <property type="entry name" value="DinB-like"/>
</dbReference>
<keyword evidence="3" id="KW-1185">Reference proteome</keyword>
<organism evidence="2 3">
    <name type="scientific">Hymenobacter qilianensis</name>
    <dbReference type="NCBI Taxonomy" id="1385715"/>
    <lineage>
        <taxon>Bacteria</taxon>
        <taxon>Pseudomonadati</taxon>
        <taxon>Bacteroidota</taxon>
        <taxon>Cytophagia</taxon>
        <taxon>Cytophagales</taxon>
        <taxon>Hymenobacteraceae</taxon>
        <taxon>Hymenobacter</taxon>
    </lineage>
</organism>
<feature type="domain" description="DinB-like" evidence="1">
    <location>
        <begin position="20"/>
        <end position="182"/>
    </location>
</feature>
<evidence type="ECO:0000313" key="2">
    <source>
        <dbReference type="EMBL" id="QNP50757.1"/>
    </source>
</evidence>
<dbReference type="InterPro" id="IPR034660">
    <property type="entry name" value="DinB/YfiT-like"/>
</dbReference>
<dbReference type="EMBL" id="CP060784">
    <property type="protein sequence ID" value="QNP50757.1"/>
    <property type="molecule type" value="Genomic_DNA"/>
</dbReference>
<evidence type="ECO:0000313" key="3">
    <source>
        <dbReference type="Proteomes" id="UP000516093"/>
    </source>
</evidence>
<dbReference type="AlphaFoldDB" id="A0A7H0GR41"/>
<sequence length="196" mass="22024">MPSAVVRTPEFFDQLAAAVRSAREVVTQRLRHLSEDQLNRRPSPDTWSVGQCLEHLTIVGGHHLPAVVRKVKAASERGTKPADTVKSGFVGRRLVQAMRTPVSQKALKTPQRYAPSGSRLPRTVVEVFGRQLDELLNLIDQARTINANRVRIPNPLIPLLQLRLTDEFAFLVAHIERHMAQVERVLQATKRPQDEA</sequence>
<dbReference type="Gene3D" id="1.20.120.450">
    <property type="entry name" value="dinb family like domain"/>
    <property type="match status" value="1"/>
</dbReference>
<evidence type="ECO:0000259" key="1">
    <source>
        <dbReference type="Pfam" id="PF12867"/>
    </source>
</evidence>
<protein>
    <submittedName>
        <fullName evidence="2">DinB family protein</fullName>
    </submittedName>
</protein>
<name>A0A7H0GR41_9BACT</name>
<dbReference type="SUPFAM" id="SSF109854">
    <property type="entry name" value="DinB/YfiT-like putative metalloenzymes"/>
    <property type="match status" value="1"/>
</dbReference>
<dbReference type="KEGG" id="hqi:H9L05_11190"/>
<gene>
    <name evidence="2" type="ORF">H9L05_11190</name>
</gene>
<dbReference type="Pfam" id="PF12867">
    <property type="entry name" value="DinB_2"/>
    <property type="match status" value="1"/>
</dbReference>
<dbReference type="Proteomes" id="UP000516093">
    <property type="component" value="Chromosome"/>
</dbReference>
<proteinExistence type="predicted"/>
<dbReference type="RefSeq" id="WP_187731075.1">
    <property type="nucleotide sequence ID" value="NZ_BMFN01000001.1"/>
</dbReference>
<accession>A0A7H0GR41</accession>